<dbReference type="Gene3D" id="3.30.420.10">
    <property type="entry name" value="Ribonuclease H-like superfamily/Ribonuclease H"/>
    <property type="match status" value="1"/>
</dbReference>
<evidence type="ECO:0000256" key="1">
    <source>
        <dbReference type="PROSITE-ProRule" id="PRU00047"/>
    </source>
</evidence>
<dbReference type="Pfam" id="PF13976">
    <property type="entry name" value="gag_pre-integrs"/>
    <property type="match status" value="1"/>
</dbReference>
<dbReference type="SMART" id="SM00343">
    <property type="entry name" value="ZnF_C2HC"/>
    <property type="match status" value="1"/>
</dbReference>
<feature type="compositionally biased region" description="Basic residues" evidence="3">
    <location>
        <begin position="1163"/>
        <end position="1177"/>
    </location>
</feature>
<dbReference type="InterPro" id="IPR013103">
    <property type="entry name" value="RVT_2"/>
</dbReference>
<dbReference type="GO" id="GO:0003676">
    <property type="term" value="F:nucleic acid binding"/>
    <property type="evidence" value="ECO:0007669"/>
    <property type="project" value="InterPro"/>
</dbReference>
<keyword evidence="2" id="KW-0175">Coiled coil</keyword>
<feature type="compositionally biased region" description="Polar residues" evidence="3">
    <location>
        <begin position="1152"/>
        <end position="1161"/>
    </location>
</feature>
<gene>
    <name evidence="5" type="ORF">Tci_001334</name>
</gene>
<dbReference type="Pfam" id="PF07727">
    <property type="entry name" value="RVT_2"/>
    <property type="match status" value="1"/>
</dbReference>
<feature type="compositionally biased region" description="Low complexity" evidence="3">
    <location>
        <begin position="473"/>
        <end position="488"/>
    </location>
</feature>
<sequence length="2144" mass="242770">MGYNLGGDFLGEFREKWKETAIPPTSVEEKAQRRAELKARKIRTLSLDDHFNNLKAYESEVKGTSSSTTNSHNVAFLSTSSTNRAVNSAQGVNTANTQGAADSSIIVENLSDAMIYSFFASQPKCFNCHKRGHFARECRAPRNQDSRNMKPTRRIVPVKEATSNALVLESVEARLLVFKKNESVYEEDIKLLKRDIYLRDLDITELKRKLELTTKEKDEVQLTIQKFENSSKSLSKLLDSQILDKCKIGLGYNAVPPPYTGNFMPQKPDLFYHSLDDFVDESVSESIVQKPTVEFNEPKTGVSYQASQQDPYEPFLGRKPTLSFMRPFGCHVTILNTIDHLGKFDGKANEGFFVGYSTNSKAFKVFNSRTRIVEENLHVMFNENTPNIIEGRPKWLFDIDALTKSMNYKPVVAENQSNGSTDLPFFIGSKDSLGTSFKPSGEEEKKDAKEPGNKDSEVPIIEEPRVNQEKDANVNSTNNISTVSSTNNPAGIEDNVVDENIVYGCDDDPNMPDLEEMGRFSVAENDDSGDDFKNLDTIISVSPVPIIRFYKDHPIKQIIADLTLAQQIRRMTKQVQEHSLLLRIQAGLKLCRKSFCNSNYKRFGSLEDLPIGKRAIGTKWVYRNKKDKRGIVIRNKVRLVAQGHNPEEGIDCDEVFALVSRVKAIRVYRVEKALYGLYQAPRAWYETLSTYLLKNRKEMYTEFEKIMHKKFQMSSIGELTFFLAITPMETHKTLLKNEKGEDVDDHLYRFMIGSLMYLNSSRPDIMFATMVANSITEAEYITAFNCYGQTDDELSEKELKQIEADDQAIQTILLDDLKAERLVKTQDPLAFMATSNNPYTFPVLHQDQPTFNQNYMQQPMSNPEDITDPTTAINMSLALMAKAFKLNYSIPTNNNQRISSNPLQNPRIQNVGNQNGLIVVSGNANQNPNGNGNLVAPRAESNATGHNGNQIRCYNYRGLGHFGRSYTVRPRRKDSAYLETQLLITQKEEVGTQPQAEEFDLMAVAADLDEIEKVNANCILMANLQQASTSSTQTDKAPVYDSDESAEDTACGTSAYTKFAKQSILGKPPKVGEIHALSKPVTLNSIPTPQGSKVMKNVKVIAPGMFRINSFKPSREEKHVPNKVRAIVRTNLITVSQPPVITKKVVSFDSNGLSSTGVDNTAKTRRPQPRSNTKKNRVPSASKSNCSKNKEVEVEEHHRKLLLPMNKKDMSSKCNNVKLATQNVKSKVVCAMSNVSINEKQKKQHLKVKKTKKVGSIERLASPKPSKLRSFLRWSLAGRIFDLKGKIIASSESNSLSNCSKGDNACTSNPFGTYNQTVSKFYFFFGRNDYVAAILGFNDLQWGNILITMVYFVKGLGHNLFSVGKFYDLDLEVAFKRNTCFIRNLKGVDLLKGNRTTNLYTINLYKMASASPICLMARASSTKSWLWHKRLSHLNFDTINDLAKNDIFFGLPKFKYHKEHLCPSCEQEKRKRASHLPKPVPNSRQRLHLLHMDLCGLMRIASINGRLFSLHLVSSVQTPQQNGVVERRNQTLVQAARTMLIFSRAPLFLWAEAIATNDREDIGKLGAKGDIGFFIGYSADSCTYRVFNRRTKKIMETMNVSFDELSAMAFEQRSELDLLFEAMYDDYIGGQLSSSPRTVSAAQAHQDVYRLNLQQQHAQQQGNQAPIQPETVADNVSNAMFDANSFVNPFATPSTSAVESSSSKYVDPSNMHTFYQPYPHEFQWTKDHPLKQNVKKAMTDPAWIESMQEELLQFKRLDQAPRAWYNELLMFLQKNHFFKGTTDPTLFIRRCVDDILVAKPTKKHLKEVKRIFRYLRGTINTGLWYTKDSGFELTGFSDADYAGCKDTFKSTSGGAQFLGEKLVSWSLKKQDCTALSTMEAEYVSLSACCAEVLWMRKQLTDYRFHFNKIPIYCDSKSAIAISYNLVQHSRTKHIDVRYHFIKEHMEKGTIELYFVKTDYQLADLFTKALRVDRFNYLVHRLGMHSLSPQELDRLEKSQIRQWRYNFIPAESRFKTSCSINKDIFKMKSLSQSLMYKHFLKRNIIDKIAEQSCEEYVQEVLGLLEIPKSGNSTPISDPIIALSSPSLTPFEGGDFILEEIEACLASKSIPPDNINFDPKGDILLIMKLLNDDPSSPLPPKELNLE</sequence>
<dbReference type="SUPFAM" id="SSF57756">
    <property type="entry name" value="Retrovirus zinc finger-like domains"/>
    <property type="match status" value="1"/>
</dbReference>
<dbReference type="InterPro" id="IPR036875">
    <property type="entry name" value="Znf_CCHC_sf"/>
</dbReference>
<keyword evidence="1" id="KW-0479">Metal-binding</keyword>
<comment type="caution">
    <text evidence="5">The sequence shown here is derived from an EMBL/GenBank/DDBJ whole genome shotgun (WGS) entry which is preliminary data.</text>
</comment>
<dbReference type="InterPro" id="IPR001878">
    <property type="entry name" value="Znf_CCHC"/>
</dbReference>
<dbReference type="EMBL" id="BKCJ010000062">
    <property type="protein sequence ID" value="GEU29356.1"/>
    <property type="molecule type" value="Genomic_DNA"/>
</dbReference>
<evidence type="ECO:0000259" key="4">
    <source>
        <dbReference type="PROSITE" id="PS50158"/>
    </source>
</evidence>
<dbReference type="CDD" id="cd09272">
    <property type="entry name" value="RNase_HI_RT_Ty1"/>
    <property type="match status" value="1"/>
</dbReference>
<accession>A0A699GQ51</accession>
<reference evidence="5" key="1">
    <citation type="journal article" date="2019" name="Sci. Rep.">
        <title>Draft genome of Tanacetum cinerariifolium, the natural source of mosquito coil.</title>
        <authorList>
            <person name="Yamashiro T."/>
            <person name="Shiraishi A."/>
            <person name="Satake H."/>
            <person name="Nakayama K."/>
        </authorList>
    </citation>
    <scope>NUCLEOTIDE SEQUENCE</scope>
</reference>
<dbReference type="PANTHER" id="PTHR11439:SF495">
    <property type="entry name" value="REVERSE TRANSCRIPTASE, RNA-DEPENDENT DNA POLYMERASE-RELATED"/>
    <property type="match status" value="1"/>
</dbReference>
<dbReference type="PANTHER" id="PTHR11439">
    <property type="entry name" value="GAG-POL-RELATED RETROTRANSPOSON"/>
    <property type="match status" value="1"/>
</dbReference>
<dbReference type="InterPro" id="IPR057670">
    <property type="entry name" value="SH3_retrovirus"/>
</dbReference>
<feature type="compositionally biased region" description="Basic and acidic residues" evidence="3">
    <location>
        <begin position="440"/>
        <end position="472"/>
    </location>
</feature>
<keyword evidence="1" id="KW-0862">Zinc</keyword>
<evidence type="ECO:0000313" key="5">
    <source>
        <dbReference type="EMBL" id="GEU29356.1"/>
    </source>
</evidence>
<feature type="region of interest" description="Disordered" evidence="3">
    <location>
        <begin position="1152"/>
        <end position="1196"/>
    </location>
</feature>
<feature type="domain" description="CCHC-type" evidence="4">
    <location>
        <begin position="124"/>
        <end position="139"/>
    </location>
</feature>
<dbReference type="GO" id="GO:0008270">
    <property type="term" value="F:zinc ion binding"/>
    <property type="evidence" value="ECO:0007669"/>
    <property type="project" value="UniProtKB-KW"/>
</dbReference>
<dbReference type="SUPFAM" id="SSF53098">
    <property type="entry name" value="Ribonuclease H-like"/>
    <property type="match status" value="1"/>
</dbReference>
<organism evidence="5">
    <name type="scientific">Tanacetum cinerariifolium</name>
    <name type="common">Dalmatian daisy</name>
    <name type="synonym">Chrysanthemum cinerariifolium</name>
    <dbReference type="NCBI Taxonomy" id="118510"/>
    <lineage>
        <taxon>Eukaryota</taxon>
        <taxon>Viridiplantae</taxon>
        <taxon>Streptophyta</taxon>
        <taxon>Embryophyta</taxon>
        <taxon>Tracheophyta</taxon>
        <taxon>Spermatophyta</taxon>
        <taxon>Magnoliopsida</taxon>
        <taxon>eudicotyledons</taxon>
        <taxon>Gunneridae</taxon>
        <taxon>Pentapetalae</taxon>
        <taxon>asterids</taxon>
        <taxon>campanulids</taxon>
        <taxon>Asterales</taxon>
        <taxon>Asteraceae</taxon>
        <taxon>Asteroideae</taxon>
        <taxon>Anthemideae</taxon>
        <taxon>Anthemidinae</taxon>
        <taxon>Tanacetum</taxon>
    </lineage>
</organism>
<proteinExistence type="predicted"/>
<dbReference type="PROSITE" id="PS50158">
    <property type="entry name" value="ZF_CCHC"/>
    <property type="match status" value="1"/>
</dbReference>
<dbReference type="Gene3D" id="4.10.60.10">
    <property type="entry name" value="Zinc finger, CCHC-type"/>
    <property type="match status" value="1"/>
</dbReference>
<dbReference type="InterPro" id="IPR012337">
    <property type="entry name" value="RNaseH-like_sf"/>
</dbReference>
<dbReference type="InterPro" id="IPR025724">
    <property type="entry name" value="GAG-pre-integrase_dom"/>
</dbReference>
<protein>
    <submittedName>
        <fullName evidence="5">Retrovirus-related Pol polyprotein from transposon TNT 1-94</fullName>
    </submittedName>
</protein>
<feature type="coiled-coil region" evidence="2">
    <location>
        <begin position="203"/>
        <end position="230"/>
    </location>
</feature>
<evidence type="ECO:0000256" key="2">
    <source>
        <dbReference type="SAM" id="Coils"/>
    </source>
</evidence>
<name>A0A699GQ51_TANCI</name>
<evidence type="ECO:0000256" key="3">
    <source>
        <dbReference type="SAM" id="MobiDB-lite"/>
    </source>
</evidence>
<feature type="region of interest" description="Disordered" evidence="3">
    <location>
        <begin position="434"/>
        <end position="492"/>
    </location>
</feature>
<dbReference type="Pfam" id="PF25597">
    <property type="entry name" value="SH3_retrovirus"/>
    <property type="match status" value="2"/>
</dbReference>
<keyword evidence="1" id="KW-0863">Zinc-finger</keyword>
<dbReference type="InterPro" id="IPR036397">
    <property type="entry name" value="RNaseH_sf"/>
</dbReference>